<organism evidence="2 3">
    <name type="scientific">Saccharopolyspora terrae</name>
    <dbReference type="NCBI Taxonomy" id="2530384"/>
    <lineage>
        <taxon>Bacteria</taxon>
        <taxon>Bacillati</taxon>
        <taxon>Actinomycetota</taxon>
        <taxon>Actinomycetes</taxon>
        <taxon>Pseudonocardiales</taxon>
        <taxon>Pseudonocardiaceae</taxon>
        <taxon>Saccharopolyspora</taxon>
    </lineage>
</organism>
<dbReference type="OrthoDB" id="4966777at2"/>
<name>A0A4R4V2K6_9PSEU</name>
<evidence type="ECO:0000313" key="2">
    <source>
        <dbReference type="EMBL" id="TDC98820.1"/>
    </source>
</evidence>
<dbReference type="EMBL" id="SMKS01000117">
    <property type="protein sequence ID" value="TDC98820.1"/>
    <property type="molecule type" value="Genomic_DNA"/>
</dbReference>
<dbReference type="InterPro" id="IPR001387">
    <property type="entry name" value="Cro/C1-type_HTH"/>
</dbReference>
<keyword evidence="3" id="KW-1185">Reference proteome</keyword>
<dbReference type="Pfam" id="PF19054">
    <property type="entry name" value="DUF5753"/>
    <property type="match status" value="1"/>
</dbReference>
<evidence type="ECO:0000313" key="3">
    <source>
        <dbReference type="Proteomes" id="UP000295674"/>
    </source>
</evidence>
<evidence type="ECO:0000259" key="1">
    <source>
        <dbReference type="PROSITE" id="PS50943"/>
    </source>
</evidence>
<dbReference type="InterPro" id="IPR043917">
    <property type="entry name" value="DUF5753"/>
</dbReference>
<dbReference type="PROSITE" id="PS50943">
    <property type="entry name" value="HTH_CROC1"/>
    <property type="match status" value="1"/>
</dbReference>
<reference evidence="2 3" key="1">
    <citation type="submission" date="2019-03" db="EMBL/GenBank/DDBJ databases">
        <title>Draft genome sequences of novel Actinobacteria.</title>
        <authorList>
            <person name="Sahin N."/>
            <person name="Ay H."/>
            <person name="Saygin H."/>
        </authorList>
    </citation>
    <scope>NUCLEOTIDE SEQUENCE [LARGE SCALE GENOMIC DNA]</scope>
    <source>
        <strain evidence="2 3">16K309</strain>
    </source>
</reference>
<dbReference type="GO" id="GO:0003677">
    <property type="term" value="F:DNA binding"/>
    <property type="evidence" value="ECO:0007669"/>
    <property type="project" value="InterPro"/>
</dbReference>
<proteinExistence type="predicted"/>
<comment type="caution">
    <text evidence="2">The sequence shown here is derived from an EMBL/GenBank/DDBJ whole genome shotgun (WGS) entry which is preliminary data.</text>
</comment>
<accession>A0A4R4V2K6</accession>
<dbReference type="Pfam" id="PF13560">
    <property type="entry name" value="HTH_31"/>
    <property type="match status" value="1"/>
</dbReference>
<dbReference type="InterPro" id="IPR010982">
    <property type="entry name" value="Lambda_DNA-bd_dom_sf"/>
</dbReference>
<dbReference type="SMART" id="SM00530">
    <property type="entry name" value="HTH_XRE"/>
    <property type="match status" value="1"/>
</dbReference>
<dbReference type="AlphaFoldDB" id="A0A4R4V2K6"/>
<sequence>MDQPHHACHMAGLGRTGFQSRVAPGYRHVAAADWCLPRRRYETFLRSETSMSLDDQPAEAMSRRALLGRELRRLRKRKGWTGPQLAQLLGWSQSKVSRLETGQRSAALADVTAWLDVTETEGDPRTRVLDLAESLLGQITGLRALHQGSLVRRQVELQSIDSEAQLVRQFQPLMAPGVFHTETYARACIASANLTAERDLDSAVAARLERGRRVLSGEGPVYHVVLCESALRWRPHGCSPEQLRRLWHRVAEIVDHRNITLQVIPDSTPTTALPQCGFSMWSWGYGPDSQFALVETPAAEVTFTSSEDIAMFERVWHEMIKVALSPEQSRGWIIRFARI</sequence>
<dbReference type="CDD" id="cd00093">
    <property type="entry name" value="HTH_XRE"/>
    <property type="match status" value="1"/>
</dbReference>
<gene>
    <name evidence="2" type="ORF">E1181_30530</name>
</gene>
<protein>
    <submittedName>
        <fullName evidence="2">XRE family transcriptional regulator</fullName>
    </submittedName>
</protein>
<feature type="domain" description="HTH cro/C1-type" evidence="1">
    <location>
        <begin position="71"/>
        <end position="105"/>
    </location>
</feature>
<dbReference type="Gene3D" id="1.10.260.40">
    <property type="entry name" value="lambda repressor-like DNA-binding domains"/>
    <property type="match status" value="1"/>
</dbReference>
<dbReference type="Proteomes" id="UP000295674">
    <property type="component" value="Unassembled WGS sequence"/>
</dbReference>
<dbReference type="SUPFAM" id="SSF47413">
    <property type="entry name" value="lambda repressor-like DNA-binding domains"/>
    <property type="match status" value="1"/>
</dbReference>